<evidence type="ECO:0000313" key="2">
    <source>
        <dbReference type="EMBL" id="KAB0400763.1"/>
    </source>
</evidence>
<sequence>MGSMFMSTKHTTAKNAEYIQSHERFRIASACLDQPRCEFPLAEARGSGTGAAPGPHLTPQGSVPGDPVRIDCNITES</sequence>
<dbReference type="Proteomes" id="UP000437017">
    <property type="component" value="Unassembled WGS sequence"/>
</dbReference>
<comment type="caution">
    <text evidence="2">The sequence shown here is derived from an EMBL/GenBank/DDBJ whole genome shotgun (WGS) entry which is preliminary data.</text>
</comment>
<dbReference type="AlphaFoldDB" id="A0A6A1Q0W5"/>
<feature type="region of interest" description="Disordered" evidence="1">
    <location>
        <begin position="43"/>
        <end position="67"/>
    </location>
</feature>
<evidence type="ECO:0000256" key="1">
    <source>
        <dbReference type="SAM" id="MobiDB-lite"/>
    </source>
</evidence>
<reference evidence="2 3" key="1">
    <citation type="journal article" date="2019" name="PLoS ONE">
        <title>Genomic analyses reveal an absence of contemporary introgressive admixture between fin whales and blue whales, despite known hybrids.</title>
        <authorList>
            <person name="Westbury M.V."/>
            <person name="Petersen B."/>
            <person name="Lorenzen E.D."/>
        </authorList>
    </citation>
    <scope>NUCLEOTIDE SEQUENCE [LARGE SCALE GENOMIC DNA]</scope>
    <source>
        <strain evidence="2">FinWhale-01</strain>
    </source>
</reference>
<accession>A0A6A1Q0W5</accession>
<keyword evidence="3" id="KW-1185">Reference proteome</keyword>
<protein>
    <submittedName>
        <fullName evidence="2">Uncharacterized protein</fullName>
    </submittedName>
</protein>
<organism evidence="2 3">
    <name type="scientific">Balaenoptera physalus</name>
    <name type="common">Fin whale</name>
    <name type="synonym">Balaena physalus</name>
    <dbReference type="NCBI Taxonomy" id="9770"/>
    <lineage>
        <taxon>Eukaryota</taxon>
        <taxon>Metazoa</taxon>
        <taxon>Chordata</taxon>
        <taxon>Craniata</taxon>
        <taxon>Vertebrata</taxon>
        <taxon>Euteleostomi</taxon>
        <taxon>Mammalia</taxon>
        <taxon>Eutheria</taxon>
        <taxon>Laurasiatheria</taxon>
        <taxon>Artiodactyla</taxon>
        <taxon>Whippomorpha</taxon>
        <taxon>Cetacea</taxon>
        <taxon>Mysticeti</taxon>
        <taxon>Balaenopteridae</taxon>
        <taxon>Balaenoptera</taxon>
    </lineage>
</organism>
<proteinExistence type="predicted"/>
<evidence type="ECO:0000313" key="3">
    <source>
        <dbReference type="Proteomes" id="UP000437017"/>
    </source>
</evidence>
<gene>
    <name evidence="2" type="ORF">E2I00_011223</name>
</gene>
<dbReference type="EMBL" id="SGJD01001309">
    <property type="protein sequence ID" value="KAB0400763.1"/>
    <property type="molecule type" value="Genomic_DNA"/>
</dbReference>
<name>A0A6A1Q0W5_BALPH</name>